<feature type="region of interest" description="Disordered" evidence="1">
    <location>
        <begin position="1"/>
        <end position="20"/>
    </location>
</feature>
<dbReference type="Proteomes" id="UP000326178">
    <property type="component" value="Chromosome"/>
</dbReference>
<accession>A0A5J6F8Y4</accession>
<evidence type="ECO:0000313" key="2">
    <source>
        <dbReference type="EMBL" id="QEU72476.1"/>
    </source>
</evidence>
<feature type="region of interest" description="Disordered" evidence="1">
    <location>
        <begin position="93"/>
        <end position="168"/>
    </location>
</feature>
<keyword evidence="3" id="KW-1185">Reference proteome</keyword>
<evidence type="ECO:0000313" key="3">
    <source>
        <dbReference type="Proteomes" id="UP000326178"/>
    </source>
</evidence>
<gene>
    <name evidence="2" type="ORF">CP967_11155</name>
</gene>
<name>A0A5J6F8Y4_9ACTN</name>
<dbReference type="EMBL" id="CP023702">
    <property type="protein sequence ID" value="QEU72476.1"/>
    <property type="molecule type" value="Genomic_DNA"/>
</dbReference>
<sequence length="168" mass="16415">MRGPRPLLPGRYDEGDPGEGGLCRAASGGAAVLPGLLAKRFFGAPPPVAERRVPARAHRPAGPGGAFCAPVRARALGLLTVGQHLAAFAPICPDPVAKTPARRAGEAGPGGCAGGPRPSAPPPGAHLPGQPPPARPVASGAPEEPGRTFGARPEGVCAGARGAGGGHA</sequence>
<proteinExistence type="predicted"/>
<evidence type="ECO:0000256" key="1">
    <source>
        <dbReference type="SAM" id="MobiDB-lite"/>
    </source>
</evidence>
<reference evidence="2 3" key="1">
    <citation type="submission" date="2017-09" db="EMBL/GenBank/DDBJ databases">
        <authorList>
            <person name="Lee N."/>
            <person name="Cho B.-K."/>
        </authorList>
    </citation>
    <scope>NUCLEOTIDE SEQUENCE [LARGE SCALE GENOMIC DNA]</scope>
    <source>
        <strain evidence="2 3">ATCC 12769</strain>
    </source>
</reference>
<protein>
    <submittedName>
        <fullName evidence="2">Uncharacterized protein</fullName>
    </submittedName>
</protein>
<feature type="compositionally biased region" description="Pro residues" evidence="1">
    <location>
        <begin position="118"/>
        <end position="135"/>
    </location>
</feature>
<dbReference type="AlphaFoldDB" id="A0A5J6F8Y4"/>
<organism evidence="2 3">
    <name type="scientific">Streptomyces nitrosporeus</name>
    <dbReference type="NCBI Taxonomy" id="28894"/>
    <lineage>
        <taxon>Bacteria</taxon>
        <taxon>Bacillati</taxon>
        <taxon>Actinomycetota</taxon>
        <taxon>Actinomycetes</taxon>
        <taxon>Kitasatosporales</taxon>
        <taxon>Streptomycetaceae</taxon>
        <taxon>Streptomyces</taxon>
    </lineage>
</organism>
<dbReference type="KEGG" id="snk:CP967_11155"/>